<dbReference type="EMBL" id="QXUI01000002">
    <property type="protein sequence ID" value="RIM93384.1"/>
    <property type="molecule type" value="Genomic_DNA"/>
</dbReference>
<sequence>MNTKVSNYRRFIGYTQMQMANSLGISVQAYRNKEKGITPFKDSEKIIIKDKLQNKGFSKVTIDDIFFVK</sequence>
<reference evidence="1 2" key="1">
    <citation type="journal article" date="2016" name="Front. Microbiol.">
        <title>Comprehensive Phylogenetic Analysis of Bovine Non-aureus Staphylococci Species Based on Whole-Genome Sequencing.</title>
        <authorList>
            <person name="Naushad S."/>
            <person name="Barkema H.W."/>
            <person name="Luby C."/>
            <person name="Condas L.A."/>
            <person name="Nobrega D.B."/>
            <person name="Carson D.A."/>
            <person name="De Buck J."/>
        </authorList>
    </citation>
    <scope>NUCLEOTIDE SEQUENCE [LARGE SCALE GENOMIC DNA]</scope>
    <source>
        <strain evidence="1 2">SNUC 1349</strain>
    </source>
</reference>
<evidence type="ECO:0000313" key="2">
    <source>
        <dbReference type="Proteomes" id="UP000285579"/>
    </source>
</evidence>
<name>A0AAQ0M0N0_STAXY</name>
<dbReference type="RefSeq" id="WP_119554666.1">
    <property type="nucleotide sequence ID" value="NZ_QXUI01000002.1"/>
</dbReference>
<dbReference type="AlphaFoldDB" id="A0AAQ0M0N0"/>
<dbReference type="GO" id="GO:0003677">
    <property type="term" value="F:DNA binding"/>
    <property type="evidence" value="ECO:0007669"/>
    <property type="project" value="InterPro"/>
</dbReference>
<protein>
    <submittedName>
        <fullName evidence="1">Uncharacterized protein</fullName>
    </submittedName>
</protein>
<organism evidence="1 2">
    <name type="scientific">Staphylococcus xylosus</name>
    <dbReference type="NCBI Taxonomy" id="1288"/>
    <lineage>
        <taxon>Bacteria</taxon>
        <taxon>Bacillati</taxon>
        <taxon>Bacillota</taxon>
        <taxon>Bacilli</taxon>
        <taxon>Bacillales</taxon>
        <taxon>Staphylococcaceae</taxon>
        <taxon>Staphylococcus</taxon>
    </lineage>
</organism>
<dbReference type="SUPFAM" id="SSF47413">
    <property type="entry name" value="lambda repressor-like DNA-binding domains"/>
    <property type="match status" value="1"/>
</dbReference>
<evidence type="ECO:0000313" key="1">
    <source>
        <dbReference type="EMBL" id="RIM93384.1"/>
    </source>
</evidence>
<dbReference type="Gene3D" id="1.10.260.40">
    <property type="entry name" value="lambda repressor-like DNA-binding domains"/>
    <property type="match status" value="1"/>
</dbReference>
<comment type="caution">
    <text evidence="1">The sequence shown here is derived from an EMBL/GenBank/DDBJ whole genome shotgun (WGS) entry which is preliminary data.</text>
</comment>
<accession>A0AAQ0M0N0</accession>
<dbReference type="InterPro" id="IPR010982">
    <property type="entry name" value="Lambda_DNA-bd_dom_sf"/>
</dbReference>
<proteinExistence type="predicted"/>
<dbReference type="Proteomes" id="UP000285579">
    <property type="component" value="Unassembled WGS sequence"/>
</dbReference>
<gene>
    <name evidence="1" type="ORF">BU104_03345</name>
</gene>